<feature type="region of interest" description="Disordered" evidence="1">
    <location>
        <begin position="41"/>
        <end position="101"/>
    </location>
</feature>
<organism evidence="2 3">
    <name type="scientific">Penicillium chermesinum</name>
    <dbReference type="NCBI Taxonomy" id="63820"/>
    <lineage>
        <taxon>Eukaryota</taxon>
        <taxon>Fungi</taxon>
        <taxon>Dikarya</taxon>
        <taxon>Ascomycota</taxon>
        <taxon>Pezizomycotina</taxon>
        <taxon>Eurotiomycetes</taxon>
        <taxon>Eurotiomycetidae</taxon>
        <taxon>Eurotiales</taxon>
        <taxon>Aspergillaceae</taxon>
        <taxon>Penicillium</taxon>
    </lineage>
</organism>
<evidence type="ECO:0000313" key="2">
    <source>
        <dbReference type="EMBL" id="KAJ5219552.1"/>
    </source>
</evidence>
<evidence type="ECO:0000256" key="1">
    <source>
        <dbReference type="SAM" id="MobiDB-lite"/>
    </source>
</evidence>
<sequence>SYKAGLSHRPVRLSSFQKHNPPFQFFTISFPDILDNMLGSNRGTTTTTTTTTKPSMMTRLRGHNTKHKTVKTTTKTAPKPRSKKTNYGIHKTHHHKRKPTIGDKVSGAMLKMKGSLTHRPGVKAAGTRRMHGTDGRGSHY</sequence>
<dbReference type="RefSeq" id="XP_058326382.1">
    <property type="nucleotide sequence ID" value="XM_058478052.1"/>
</dbReference>
<dbReference type="GeneID" id="83205355"/>
<dbReference type="EMBL" id="JAPQKS010000007">
    <property type="protein sequence ID" value="KAJ5219552.1"/>
    <property type="molecule type" value="Genomic_DNA"/>
</dbReference>
<feature type="non-terminal residue" evidence="2">
    <location>
        <position position="140"/>
    </location>
</feature>
<evidence type="ECO:0000313" key="3">
    <source>
        <dbReference type="Proteomes" id="UP001150941"/>
    </source>
</evidence>
<reference evidence="2" key="2">
    <citation type="journal article" date="2023" name="IMA Fungus">
        <title>Comparative genomic study of the Penicillium genus elucidates a diverse pangenome and 15 lateral gene transfer events.</title>
        <authorList>
            <person name="Petersen C."/>
            <person name="Sorensen T."/>
            <person name="Nielsen M.R."/>
            <person name="Sondergaard T.E."/>
            <person name="Sorensen J.L."/>
            <person name="Fitzpatrick D.A."/>
            <person name="Frisvad J.C."/>
            <person name="Nielsen K.L."/>
        </authorList>
    </citation>
    <scope>NUCLEOTIDE SEQUENCE</scope>
    <source>
        <strain evidence="2">IBT 19713</strain>
    </source>
</reference>
<gene>
    <name evidence="2" type="ORF">N7468_008756</name>
</gene>
<comment type="caution">
    <text evidence="2">The sequence shown here is derived from an EMBL/GenBank/DDBJ whole genome shotgun (WGS) entry which is preliminary data.</text>
</comment>
<dbReference type="Proteomes" id="UP001150941">
    <property type="component" value="Unassembled WGS sequence"/>
</dbReference>
<name>A0A9W9NGH6_9EURO</name>
<accession>A0A9W9NGH6</accession>
<dbReference type="AlphaFoldDB" id="A0A9W9NGH6"/>
<proteinExistence type="predicted"/>
<feature type="compositionally biased region" description="Basic residues" evidence="1">
    <location>
        <begin position="78"/>
        <end position="99"/>
    </location>
</feature>
<protein>
    <submittedName>
        <fullName evidence="2">Uncharacterized protein</fullName>
    </submittedName>
</protein>
<feature type="compositionally biased region" description="Basic residues" evidence="1">
    <location>
        <begin position="60"/>
        <end position="70"/>
    </location>
</feature>
<dbReference type="OrthoDB" id="5426707at2759"/>
<keyword evidence="3" id="KW-1185">Reference proteome</keyword>
<reference evidence="2" key="1">
    <citation type="submission" date="2022-11" db="EMBL/GenBank/DDBJ databases">
        <authorList>
            <person name="Petersen C."/>
        </authorList>
    </citation>
    <scope>NUCLEOTIDE SEQUENCE</scope>
    <source>
        <strain evidence="2">IBT 19713</strain>
    </source>
</reference>